<dbReference type="GO" id="GO:0005737">
    <property type="term" value="C:cytoplasm"/>
    <property type="evidence" value="ECO:0007669"/>
    <property type="project" value="UniProtKB-SubCell"/>
</dbReference>
<keyword evidence="9" id="KW-0238">DNA-binding</keyword>
<keyword evidence="4 10" id="KW-0963">Cytoplasm</keyword>
<gene>
    <name evidence="14" type="primary">dnaN</name>
    <name evidence="14" type="ORF">GNQ08_27035</name>
</gene>
<evidence type="ECO:0000259" key="12">
    <source>
        <dbReference type="Pfam" id="PF02767"/>
    </source>
</evidence>
<dbReference type="GO" id="GO:0006271">
    <property type="term" value="P:DNA strand elongation involved in DNA replication"/>
    <property type="evidence" value="ECO:0007669"/>
    <property type="project" value="TreeGrafter"/>
</dbReference>
<dbReference type="GO" id="GO:0003887">
    <property type="term" value="F:DNA-directed DNA polymerase activity"/>
    <property type="evidence" value="ECO:0007669"/>
    <property type="project" value="UniProtKB-UniRule"/>
</dbReference>
<evidence type="ECO:0000313" key="14">
    <source>
        <dbReference type="EMBL" id="MUG26020.1"/>
    </source>
</evidence>
<evidence type="ECO:0000259" key="13">
    <source>
        <dbReference type="Pfam" id="PF02768"/>
    </source>
</evidence>
<dbReference type="CDD" id="cd00140">
    <property type="entry name" value="beta_clamp"/>
    <property type="match status" value="1"/>
</dbReference>
<evidence type="ECO:0000256" key="7">
    <source>
        <dbReference type="ARBA" id="ARBA00022705"/>
    </source>
</evidence>
<evidence type="ECO:0000256" key="10">
    <source>
        <dbReference type="PIRNR" id="PIRNR000804"/>
    </source>
</evidence>
<dbReference type="GO" id="GO:0008408">
    <property type="term" value="F:3'-5' exonuclease activity"/>
    <property type="evidence" value="ECO:0007669"/>
    <property type="project" value="InterPro"/>
</dbReference>
<comment type="similarity">
    <text evidence="2 10">Belongs to the beta sliding clamp family.</text>
</comment>
<dbReference type="InterPro" id="IPR022634">
    <property type="entry name" value="DNA_polIII_beta_N"/>
</dbReference>
<evidence type="ECO:0000256" key="6">
    <source>
        <dbReference type="ARBA" id="ARBA00022695"/>
    </source>
</evidence>
<name>A0A6N8F481_PAEMA</name>
<dbReference type="AlphaFoldDB" id="A0A6N8F481"/>
<dbReference type="InterPro" id="IPR022637">
    <property type="entry name" value="DNA_polIII_beta_cen"/>
</dbReference>
<dbReference type="PANTHER" id="PTHR30478">
    <property type="entry name" value="DNA POLYMERASE III SUBUNIT BETA"/>
    <property type="match status" value="1"/>
</dbReference>
<proteinExistence type="inferred from homology"/>
<feature type="domain" description="DNA polymerase III beta sliding clamp C-terminal" evidence="13">
    <location>
        <begin position="259"/>
        <end position="372"/>
    </location>
</feature>
<comment type="subcellular location">
    <subcellularLocation>
        <location evidence="1 10">Cytoplasm</location>
    </subcellularLocation>
</comment>
<feature type="domain" description="DNA polymerase III beta sliding clamp N-terminal" evidence="11">
    <location>
        <begin position="1"/>
        <end position="119"/>
    </location>
</feature>
<dbReference type="PIRSF" id="PIRSF000804">
    <property type="entry name" value="DNA_pol_III_b"/>
    <property type="match status" value="1"/>
</dbReference>
<dbReference type="InterPro" id="IPR001001">
    <property type="entry name" value="DNA_polIII_beta"/>
</dbReference>
<dbReference type="Pfam" id="PF00712">
    <property type="entry name" value="DNA_pol3_beta"/>
    <property type="match status" value="1"/>
</dbReference>
<accession>A0A6N8F481</accession>
<dbReference type="Pfam" id="PF02768">
    <property type="entry name" value="DNA_pol3_beta_3"/>
    <property type="match status" value="1"/>
</dbReference>
<dbReference type="EMBL" id="WNZZ01000034">
    <property type="protein sequence ID" value="MUG26020.1"/>
    <property type="molecule type" value="Genomic_DNA"/>
</dbReference>
<evidence type="ECO:0000256" key="2">
    <source>
        <dbReference type="ARBA" id="ARBA00010752"/>
    </source>
</evidence>
<dbReference type="Gene3D" id="3.10.150.10">
    <property type="entry name" value="DNA Polymerase III, subunit A, domain 2"/>
    <property type="match status" value="1"/>
</dbReference>
<evidence type="ECO:0000256" key="3">
    <source>
        <dbReference type="ARBA" id="ARBA00021035"/>
    </source>
</evidence>
<sequence length="375" mass="41536">MKITVNSELLADALEEASKAISNKTLTPILSGFLIRANESGIDITGKDDRVTIQSYIPGEHVDIIRQGSVVFPKLFQEIIKKINGEVLIDVNDKFEASITSNNKEVEIVGLDPSEFPQAPEVSQDETVSISGKDLKDWIKKTSFAVSTDDKARILAGVNVILGDGKIKMLATDRNRLARIEKEIKTSDLGSTVVEGRGLTDLEKIVQDKDDVEFGFSKSVSGDVIYVFVRTDRFTFYSRVLEGEFPDAERLVRSAKTITELKVNKKEFMQSIDLIYTLAKEEKNSAVRLSVTENEVLMNGKGKVMGKASESIFPKSFSGEPFKISLNAKYMIEALKAIESNEVTVRFNGKMSPVILQGDESEGSLYVVLPYRTEA</sequence>
<feature type="domain" description="DNA polymerase III beta sliding clamp central" evidence="12">
    <location>
        <begin position="130"/>
        <end position="247"/>
    </location>
</feature>
<comment type="function">
    <text evidence="10">Confers DNA tethering and processivity to DNA polymerases and other proteins. Acts as a clamp, forming a ring around DNA (a reaction catalyzed by the clamp-loading complex) which diffuses in an ATP-independent manner freely and bidirectionally along dsDNA. Initially characterized for its ability to contact the catalytic subunit of DNA polymerase III (Pol III), a complex, multichain enzyme responsible for most of the replicative synthesis in bacteria; Pol III exhibits 3'-5' exonuclease proofreading activity. The beta chain is required for initiation of replication as well as for processivity of DNA replication.</text>
</comment>
<keyword evidence="8 10" id="KW-0239">DNA-directed DNA polymerase</keyword>
<dbReference type="SMART" id="SM00480">
    <property type="entry name" value="POL3Bc"/>
    <property type="match status" value="1"/>
</dbReference>
<dbReference type="Pfam" id="PF02767">
    <property type="entry name" value="DNA_pol3_beta_2"/>
    <property type="match status" value="1"/>
</dbReference>
<evidence type="ECO:0000256" key="4">
    <source>
        <dbReference type="ARBA" id="ARBA00022490"/>
    </source>
</evidence>
<evidence type="ECO:0000256" key="9">
    <source>
        <dbReference type="ARBA" id="ARBA00023125"/>
    </source>
</evidence>
<dbReference type="Proteomes" id="UP000442469">
    <property type="component" value="Unassembled WGS sequence"/>
</dbReference>
<organism evidence="14 15">
    <name type="scientific">Paenibacillus macerans</name>
    <name type="common">Bacillus macerans</name>
    <dbReference type="NCBI Taxonomy" id="44252"/>
    <lineage>
        <taxon>Bacteria</taxon>
        <taxon>Bacillati</taxon>
        <taxon>Bacillota</taxon>
        <taxon>Bacilli</taxon>
        <taxon>Bacillales</taxon>
        <taxon>Paenibacillaceae</taxon>
        <taxon>Paenibacillus</taxon>
    </lineage>
</organism>
<keyword evidence="5 10" id="KW-0808">Transferase</keyword>
<dbReference type="InterPro" id="IPR046938">
    <property type="entry name" value="DNA_clamp_sf"/>
</dbReference>
<evidence type="ECO:0000256" key="1">
    <source>
        <dbReference type="ARBA" id="ARBA00004496"/>
    </source>
</evidence>
<protein>
    <recommendedName>
        <fullName evidence="3 10">Beta sliding clamp</fullName>
    </recommendedName>
</protein>
<evidence type="ECO:0000313" key="15">
    <source>
        <dbReference type="Proteomes" id="UP000442469"/>
    </source>
</evidence>
<dbReference type="Gene3D" id="3.70.10.10">
    <property type="match status" value="1"/>
</dbReference>
<evidence type="ECO:0000256" key="5">
    <source>
        <dbReference type="ARBA" id="ARBA00022679"/>
    </source>
</evidence>
<dbReference type="SUPFAM" id="SSF55979">
    <property type="entry name" value="DNA clamp"/>
    <property type="match status" value="3"/>
</dbReference>
<evidence type="ECO:0000259" key="11">
    <source>
        <dbReference type="Pfam" id="PF00712"/>
    </source>
</evidence>
<comment type="caution">
    <text evidence="14">The sequence shown here is derived from an EMBL/GenBank/DDBJ whole genome shotgun (WGS) entry which is preliminary data.</text>
</comment>
<dbReference type="RefSeq" id="WP_330164931.1">
    <property type="nucleotide sequence ID" value="NZ_WNZZ01000034.1"/>
</dbReference>
<keyword evidence="7 10" id="KW-0235">DNA replication</keyword>
<keyword evidence="6 10" id="KW-0548">Nucleotidyltransferase</keyword>
<dbReference type="NCBIfam" id="TIGR00663">
    <property type="entry name" value="dnan"/>
    <property type="match status" value="1"/>
</dbReference>
<dbReference type="PANTHER" id="PTHR30478:SF0">
    <property type="entry name" value="BETA SLIDING CLAMP"/>
    <property type="match status" value="1"/>
</dbReference>
<evidence type="ECO:0000256" key="8">
    <source>
        <dbReference type="ARBA" id="ARBA00022932"/>
    </source>
</evidence>
<dbReference type="GO" id="GO:0009360">
    <property type="term" value="C:DNA polymerase III complex"/>
    <property type="evidence" value="ECO:0007669"/>
    <property type="project" value="InterPro"/>
</dbReference>
<reference evidence="14 15" key="1">
    <citation type="submission" date="2019-11" db="EMBL/GenBank/DDBJ databases">
        <title>Draft genome sequences of five Paenibacillus species of dairy origin.</title>
        <authorList>
            <person name="Olajide A.M."/>
            <person name="Chen S."/>
            <person name="Lapointe G."/>
        </authorList>
    </citation>
    <scope>NUCLEOTIDE SEQUENCE [LARGE SCALE GENOMIC DNA]</scope>
    <source>
        <strain evidence="14 15">3CT49</strain>
    </source>
</reference>
<comment type="subunit">
    <text evidence="10">Forms a ring-shaped head-to-tail homodimer around DNA.</text>
</comment>
<dbReference type="GO" id="GO:0003677">
    <property type="term" value="F:DNA binding"/>
    <property type="evidence" value="ECO:0007669"/>
    <property type="project" value="UniProtKB-UniRule"/>
</dbReference>
<dbReference type="InterPro" id="IPR022635">
    <property type="entry name" value="DNA_polIII_beta_C"/>
</dbReference>